<evidence type="ECO:0000259" key="7">
    <source>
        <dbReference type="PROSITE" id="PS50011"/>
    </source>
</evidence>
<dbReference type="PANTHER" id="PTHR27008:SF585">
    <property type="entry name" value="PROTEIN KINASE DOMAIN-CONTAINING PROTEIN"/>
    <property type="match status" value="1"/>
</dbReference>
<dbReference type="Proteomes" id="UP001652623">
    <property type="component" value="Chromosome 2"/>
</dbReference>
<feature type="domain" description="Protein kinase" evidence="7">
    <location>
        <begin position="1"/>
        <end position="166"/>
    </location>
</feature>
<dbReference type="PANTHER" id="PTHR27008">
    <property type="entry name" value="OS04G0122200 PROTEIN"/>
    <property type="match status" value="1"/>
</dbReference>
<organism evidence="8 9">
    <name type="scientific">Ziziphus jujuba</name>
    <name type="common">Chinese jujube</name>
    <name type="synonym">Ziziphus sativa</name>
    <dbReference type="NCBI Taxonomy" id="326968"/>
    <lineage>
        <taxon>Eukaryota</taxon>
        <taxon>Viridiplantae</taxon>
        <taxon>Streptophyta</taxon>
        <taxon>Embryophyta</taxon>
        <taxon>Tracheophyta</taxon>
        <taxon>Spermatophyta</taxon>
        <taxon>Magnoliopsida</taxon>
        <taxon>eudicotyledons</taxon>
        <taxon>Gunneridae</taxon>
        <taxon>Pentapetalae</taxon>
        <taxon>rosids</taxon>
        <taxon>fabids</taxon>
        <taxon>Rosales</taxon>
        <taxon>Rhamnaceae</taxon>
        <taxon>Paliureae</taxon>
        <taxon>Ziziphus</taxon>
    </lineage>
</organism>
<accession>A0ABM4A219</accession>
<dbReference type="InterPro" id="IPR051809">
    <property type="entry name" value="Plant_receptor-like_S/T_kinase"/>
</dbReference>
<sequence length="166" mass="18578">MNIAIKVFNLELETALTGFDNECKVLYNLRHRNLIKIISIHSRIKFKALILEHMPLGSLENWLYNPSNSLSMLQRLNIMIDVASALEYLHHGYSPPVVHCDICEVQPHHHCTDSVKTAQPSLLTPLHRQPPFLTMAIAAPKMDCSTIVGSAEAVEDCSHATDLVSL</sequence>
<evidence type="ECO:0000256" key="1">
    <source>
        <dbReference type="ARBA" id="ARBA00004370"/>
    </source>
</evidence>
<dbReference type="InterPro" id="IPR000719">
    <property type="entry name" value="Prot_kinase_dom"/>
</dbReference>
<keyword evidence="2" id="KW-0433">Leucine-rich repeat</keyword>
<evidence type="ECO:0000256" key="2">
    <source>
        <dbReference type="ARBA" id="ARBA00022614"/>
    </source>
</evidence>
<proteinExistence type="predicted"/>
<keyword evidence="6" id="KW-0472">Membrane</keyword>
<keyword evidence="4" id="KW-0677">Repeat</keyword>
<evidence type="ECO:0000256" key="4">
    <source>
        <dbReference type="ARBA" id="ARBA00022737"/>
    </source>
</evidence>
<evidence type="ECO:0000256" key="6">
    <source>
        <dbReference type="ARBA" id="ARBA00023136"/>
    </source>
</evidence>
<evidence type="ECO:0000256" key="5">
    <source>
        <dbReference type="ARBA" id="ARBA00022989"/>
    </source>
</evidence>
<dbReference type="SUPFAM" id="SSF56112">
    <property type="entry name" value="Protein kinase-like (PK-like)"/>
    <property type="match status" value="1"/>
</dbReference>
<evidence type="ECO:0000313" key="9">
    <source>
        <dbReference type="RefSeq" id="XP_060670782.1"/>
    </source>
</evidence>
<keyword evidence="8" id="KW-1185">Reference proteome</keyword>
<evidence type="ECO:0000256" key="3">
    <source>
        <dbReference type="ARBA" id="ARBA00022692"/>
    </source>
</evidence>
<dbReference type="InterPro" id="IPR001245">
    <property type="entry name" value="Ser-Thr/Tyr_kinase_cat_dom"/>
</dbReference>
<dbReference type="PROSITE" id="PS50011">
    <property type="entry name" value="PROTEIN_KINASE_DOM"/>
    <property type="match status" value="1"/>
</dbReference>
<keyword evidence="3" id="KW-0812">Transmembrane</keyword>
<dbReference type="Pfam" id="PF07714">
    <property type="entry name" value="PK_Tyr_Ser-Thr"/>
    <property type="match status" value="1"/>
</dbReference>
<comment type="subcellular location">
    <subcellularLocation>
        <location evidence="1">Membrane</location>
    </subcellularLocation>
</comment>
<dbReference type="GeneID" id="132800636"/>
<dbReference type="InterPro" id="IPR011009">
    <property type="entry name" value="Kinase-like_dom_sf"/>
</dbReference>
<keyword evidence="5" id="KW-1133">Transmembrane helix</keyword>
<name>A0ABM4A219_ZIZJJ</name>
<evidence type="ECO:0000313" key="8">
    <source>
        <dbReference type="Proteomes" id="UP001652623"/>
    </source>
</evidence>
<gene>
    <name evidence="9" type="primary">LOC132800636</name>
</gene>
<reference evidence="9" key="1">
    <citation type="submission" date="2025-08" db="UniProtKB">
        <authorList>
            <consortium name="RefSeq"/>
        </authorList>
    </citation>
    <scope>IDENTIFICATION</scope>
    <source>
        <tissue evidence="9">Seedling</tissue>
    </source>
</reference>
<protein>
    <submittedName>
        <fullName evidence="9">Receptor kinase-like protein Xa21</fullName>
    </submittedName>
</protein>
<dbReference type="Gene3D" id="1.10.510.10">
    <property type="entry name" value="Transferase(Phosphotransferase) domain 1"/>
    <property type="match status" value="1"/>
</dbReference>
<dbReference type="RefSeq" id="XP_060670782.1">
    <property type="nucleotide sequence ID" value="XM_060814799.1"/>
</dbReference>